<reference evidence="3" key="1">
    <citation type="journal article" date="2014" name="PLoS ONE">
        <title>Transcriptome-Based Identification of ABC Transporters in the Western Tarnished Plant Bug Lygus hesperus.</title>
        <authorList>
            <person name="Hull J.J."/>
            <person name="Chaney K."/>
            <person name="Geib S.M."/>
            <person name="Fabrick J.A."/>
            <person name="Brent C.S."/>
            <person name="Walsh D."/>
            <person name="Lavine L.C."/>
        </authorList>
    </citation>
    <scope>NUCLEOTIDE SEQUENCE</scope>
</reference>
<reference evidence="3" key="2">
    <citation type="submission" date="2014-07" db="EMBL/GenBank/DDBJ databases">
        <authorList>
            <person name="Hull J."/>
        </authorList>
    </citation>
    <scope>NUCLEOTIDE SEQUENCE</scope>
</reference>
<sequence length="690" mass="79950">MKIHTGAGFALITLCALLVPQTECYLIIELFKVAKLTFSSVYHTWDLFEGKLQPSPDSPYYQEKTVPEEFVMKDHPKFYVDKDEKTLMSRINEINRKIAGIEERLREHEEVIITKLEQLPHAIMTEMKVNQVLDIVRDVESRHETFTKYMKTGAVESKEGKKGLDRVTVMNFAQYTTSHSQDSPLRFLDRLHSILVPHFDSDKLLGTRSFFYTFKDYLNQEEFTCDVEQSPQQMLFNMYTTLQLTQLKAYTMVHFSWMLLRLYDQGNFTVESELLKTSYLERMSQQALALKAVMKDCKNDMWACDPKEHVEGETFTKVTKFLQGYIVNEVDLNGDNTCRENCAFYKYAKQQGCFKDQFCANQPPCRGNVVGCKFVDSDMWICQSPHFSERRYDWIEYENGRTLGQREQCTRAVKKVDSWWRYLFWHCSYCFCYCDDPQDSLSDRFFSLRPVTVDTRSNKVMTGMRFVKLNRIIHLQVQEGELLPHGEINETTVKWVPVKEFGIKDEGVEKGRDYHMLTWEHRALDLDDIQLPQGHLLTGIRIRRLGGHMNLEVQGTEFNYTSGTLTHNGSKSQWFGNDNTDGAFHEPRTAHILQNPDIPNRSSGLNKIDSRPDTFIEFTASDSDLDVAQTTVPFIDLQPVAPRPPCPLVGAGVFHKGRRYSGGFVGLKAFTFNQGKHVQDFFPDVNEAEF</sequence>
<evidence type="ECO:0000313" key="4">
    <source>
        <dbReference type="EMBL" id="JAG52299.1"/>
    </source>
</evidence>
<reference evidence="4" key="3">
    <citation type="submission" date="2014-09" db="EMBL/GenBank/DDBJ databases">
        <authorList>
            <person name="Magalhaes I.L.F."/>
            <person name="Oliveira U."/>
            <person name="Santos F.R."/>
            <person name="Vidigal T.H.D.A."/>
            <person name="Brescovit A.D."/>
            <person name="Santos A.J."/>
        </authorList>
    </citation>
    <scope>NUCLEOTIDE SEQUENCE</scope>
</reference>
<evidence type="ECO:0000256" key="2">
    <source>
        <dbReference type="SAM" id="SignalP"/>
    </source>
</evidence>
<feature type="signal peptide" evidence="2">
    <location>
        <begin position="1"/>
        <end position="24"/>
    </location>
</feature>
<protein>
    <submittedName>
        <fullName evidence="3">DNA topoisomerase 1</fullName>
    </submittedName>
</protein>
<name>A0A0A9VW48_LYGHE</name>
<dbReference type="GO" id="GO:0016853">
    <property type="term" value="F:isomerase activity"/>
    <property type="evidence" value="ECO:0007669"/>
    <property type="project" value="UniProtKB-KW"/>
</dbReference>
<dbReference type="PANTHER" id="PTHR47890:SF1">
    <property type="entry name" value="LD24308P"/>
    <property type="match status" value="1"/>
</dbReference>
<dbReference type="EMBL" id="GBHO01043685">
    <property type="protein sequence ID" value="JAF99918.1"/>
    <property type="molecule type" value="Transcribed_RNA"/>
</dbReference>
<proteinExistence type="predicted"/>
<evidence type="ECO:0000313" key="3">
    <source>
        <dbReference type="EMBL" id="JAF99918.1"/>
    </source>
</evidence>
<keyword evidence="3" id="KW-0413">Isomerase</keyword>
<dbReference type="Pfam" id="PF16061">
    <property type="entry name" value="DUF4803"/>
    <property type="match status" value="1"/>
</dbReference>
<feature type="chain" id="PRO_5015033573" evidence="2">
    <location>
        <begin position="25"/>
        <end position="690"/>
    </location>
</feature>
<dbReference type="AlphaFoldDB" id="A0A0A9VW48"/>
<dbReference type="PANTHER" id="PTHR47890">
    <property type="entry name" value="LD24308P"/>
    <property type="match status" value="1"/>
</dbReference>
<dbReference type="InterPro" id="IPR032062">
    <property type="entry name" value="DUF4803"/>
</dbReference>
<feature type="coiled-coil region" evidence="1">
    <location>
        <begin position="84"/>
        <end position="111"/>
    </location>
</feature>
<accession>A0A0A9VW48</accession>
<dbReference type="EMBL" id="GBRD01013527">
    <property type="protein sequence ID" value="JAG52299.1"/>
    <property type="molecule type" value="Transcribed_RNA"/>
</dbReference>
<keyword evidence="2" id="KW-0732">Signal</keyword>
<gene>
    <name evidence="3" type="primary">topA_1</name>
    <name evidence="3" type="ORF">CM83_74913</name>
</gene>
<evidence type="ECO:0000256" key="1">
    <source>
        <dbReference type="SAM" id="Coils"/>
    </source>
</evidence>
<keyword evidence="1" id="KW-0175">Coiled coil</keyword>
<organism evidence="3">
    <name type="scientific">Lygus hesperus</name>
    <name type="common">Western plant bug</name>
    <dbReference type="NCBI Taxonomy" id="30085"/>
    <lineage>
        <taxon>Eukaryota</taxon>
        <taxon>Metazoa</taxon>
        <taxon>Ecdysozoa</taxon>
        <taxon>Arthropoda</taxon>
        <taxon>Hexapoda</taxon>
        <taxon>Insecta</taxon>
        <taxon>Pterygota</taxon>
        <taxon>Neoptera</taxon>
        <taxon>Paraneoptera</taxon>
        <taxon>Hemiptera</taxon>
        <taxon>Heteroptera</taxon>
        <taxon>Panheteroptera</taxon>
        <taxon>Cimicomorpha</taxon>
        <taxon>Miridae</taxon>
        <taxon>Mirini</taxon>
        <taxon>Lygus</taxon>
    </lineage>
</organism>